<proteinExistence type="predicted"/>
<comment type="caution">
    <text evidence="7">The sequence shown here is derived from an EMBL/GenBank/DDBJ whole genome shotgun (WGS) entry which is preliminary data.</text>
</comment>
<keyword evidence="5" id="KW-0472">Membrane</keyword>
<dbReference type="EMBL" id="CABITT030000003">
    <property type="protein sequence ID" value="VVA97860.1"/>
    <property type="molecule type" value="Genomic_DNA"/>
</dbReference>
<dbReference type="InterPro" id="IPR013525">
    <property type="entry name" value="ABC2_TM"/>
</dbReference>
<evidence type="ECO:0000256" key="1">
    <source>
        <dbReference type="ARBA" id="ARBA00004141"/>
    </source>
</evidence>
<dbReference type="GO" id="GO:0140359">
    <property type="term" value="F:ABC-type transporter activity"/>
    <property type="evidence" value="ECO:0007669"/>
    <property type="project" value="InterPro"/>
</dbReference>
<sequence length="102" mass="11844">MMTVSVTPNQKVAAVFAGAFYELLNRFSGFLIPRPKIPKWYYWICPDCPVAWTIYGLIVSQYGDMEDTSDDKMVTLKTIMGREIMKEIYEKLVQFSITFRAK</sequence>
<dbReference type="AlphaFoldDB" id="A0A565BAB9"/>
<gene>
    <name evidence="7" type="ORF">ANE_LOCUS8305</name>
</gene>
<reference evidence="7" key="1">
    <citation type="submission" date="2019-07" db="EMBL/GenBank/DDBJ databases">
        <authorList>
            <person name="Dittberner H."/>
        </authorList>
    </citation>
    <scope>NUCLEOTIDE SEQUENCE [LARGE SCALE GENOMIC DNA]</scope>
</reference>
<dbReference type="PANTHER" id="PTHR19241">
    <property type="entry name" value="ATP-BINDING CASSETTE TRANSPORTER"/>
    <property type="match status" value="1"/>
</dbReference>
<keyword evidence="4" id="KW-1133">Transmembrane helix</keyword>
<evidence type="ECO:0000256" key="4">
    <source>
        <dbReference type="ARBA" id="ARBA00022989"/>
    </source>
</evidence>
<evidence type="ECO:0000256" key="3">
    <source>
        <dbReference type="ARBA" id="ARBA00022692"/>
    </source>
</evidence>
<comment type="subcellular location">
    <subcellularLocation>
        <location evidence="1">Membrane</location>
        <topology evidence="1">Multi-pass membrane protein</topology>
    </subcellularLocation>
</comment>
<evidence type="ECO:0000256" key="2">
    <source>
        <dbReference type="ARBA" id="ARBA00022448"/>
    </source>
</evidence>
<keyword evidence="3" id="KW-0812">Transmembrane</keyword>
<keyword evidence="8" id="KW-1185">Reference proteome</keyword>
<dbReference type="Proteomes" id="UP000489600">
    <property type="component" value="Unassembled WGS sequence"/>
</dbReference>
<organism evidence="7 8">
    <name type="scientific">Arabis nemorensis</name>
    <dbReference type="NCBI Taxonomy" id="586526"/>
    <lineage>
        <taxon>Eukaryota</taxon>
        <taxon>Viridiplantae</taxon>
        <taxon>Streptophyta</taxon>
        <taxon>Embryophyta</taxon>
        <taxon>Tracheophyta</taxon>
        <taxon>Spermatophyta</taxon>
        <taxon>Magnoliopsida</taxon>
        <taxon>eudicotyledons</taxon>
        <taxon>Gunneridae</taxon>
        <taxon>Pentapetalae</taxon>
        <taxon>rosids</taxon>
        <taxon>malvids</taxon>
        <taxon>Brassicales</taxon>
        <taxon>Brassicaceae</taxon>
        <taxon>Arabideae</taxon>
        <taxon>Arabis</taxon>
    </lineage>
</organism>
<feature type="domain" description="ABC-2 type transporter transmembrane" evidence="6">
    <location>
        <begin position="1"/>
        <end position="62"/>
    </location>
</feature>
<dbReference type="GO" id="GO:0005886">
    <property type="term" value="C:plasma membrane"/>
    <property type="evidence" value="ECO:0007669"/>
    <property type="project" value="UniProtKB-ARBA"/>
</dbReference>
<evidence type="ECO:0000313" key="8">
    <source>
        <dbReference type="Proteomes" id="UP000489600"/>
    </source>
</evidence>
<evidence type="ECO:0000259" key="6">
    <source>
        <dbReference type="Pfam" id="PF01061"/>
    </source>
</evidence>
<name>A0A565BAB9_9BRAS</name>
<dbReference type="Pfam" id="PF01061">
    <property type="entry name" value="ABC2_membrane"/>
    <property type="match status" value="1"/>
</dbReference>
<protein>
    <recommendedName>
        <fullName evidence="6">ABC-2 type transporter transmembrane domain-containing protein</fullName>
    </recommendedName>
</protein>
<evidence type="ECO:0000256" key="5">
    <source>
        <dbReference type="ARBA" id="ARBA00023136"/>
    </source>
</evidence>
<dbReference type="OrthoDB" id="66620at2759"/>
<evidence type="ECO:0000313" key="7">
    <source>
        <dbReference type="EMBL" id="VVA97860.1"/>
    </source>
</evidence>
<accession>A0A565BAB9</accession>
<keyword evidence="2" id="KW-0813">Transport</keyword>